<protein>
    <recommendedName>
        <fullName evidence="4">Cystatin domain-containing protein</fullName>
    </recommendedName>
</protein>
<dbReference type="SUPFAM" id="SSF54403">
    <property type="entry name" value="Cystatin/monellin"/>
    <property type="match status" value="1"/>
</dbReference>
<keyword evidence="1" id="KW-0732">Signal</keyword>
<organism evidence="2 3">
    <name type="scientific">Carex littledalei</name>
    <dbReference type="NCBI Taxonomy" id="544730"/>
    <lineage>
        <taxon>Eukaryota</taxon>
        <taxon>Viridiplantae</taxon>
        <taxon>Streptophyta</taxon>
        <taxon>Embryophyta</taxon>
        <taxon>Tracheophyta</taxon>
        <taxon>Spermatophyta</taxon>
        <taxon>Magnoliopsida</taxon>
        <taxon>Liliopsida</taxon>
        <taxon>Poales</taxon>
        <taxon>Cyperaceae</taxon>
        <taxon>Cyperoideae</taxon>
        <taxon>Cariceae</taxon>
        <taxon>Carex</taxon>
        <taxon>Carex subgen. Euthyceras</taxon>
    </lineage>
</organism>
<sequence>MRATFLLLLLLALVNPSMQYYFGNWQPISNATVSTDPQIRSLANATINWHNKQRNAHIVLLNVTGGLTQVIGNMGVVLEVHYVLFVDVLQPKPNNRIAMKHYQCFVFDHPPKDNALSFMYFGKRTWPRN</sequence>
<dbReference type="AlphaFoldDB" id="A0A833QVP9"/>
<reference evidence="2" key="1">
    <citation type="submission" date="2020-01" db="EMBL/GenBank/DDBJ databases">
        <title>Genome sequence of Kobresia littledalei, the first chromosome-level genome in the family Cyperaceae.</title>
        <authorList>
            <person name="Qu G."/>
        </authorList>
    </citation>
    <scope>NUCLEOTIDE SEQUENCE</scope>
    <source>
        <strain evidence="2">C.B.Clarke</strain>
        <tissue evidence="2">Leaf</tissue>
    </source>
</reference>
<gene>
    <name evidence="2" type="ORF">FCM35_KLT20497</name>
</gene>
<accession>A0A833QVP9</accession>
<dbReference type="Proteomes" id="UP000623129">
    <property type="component" value="Unassembled WGS sequence"/>
</dbReference>
<dbReference type="Gene3D" id="3.10.450.10">
    <property type="match status" value="1"/>
</dbReference>
<proteinExistence type="predicted"/>
<dbReference type="InterPro" id="IPR046350">
    <property type="entry name" value="Cystatin_sf"/>
</dbReference>
<evidence type="ECO:0000256" key="1">
    <source>
        <dbReference type="SAM" id="SignalP"/>
    </source>
</evidence>
<evidence type="ECO:0008006" key="4">
    <source>
        <dbReference type="Google" id="ProtNLM"/>
    </source>
</evidence>
<name>A0A833QVP9_9POAL</name>
<feature type="signal peptide" evidence="1">
    <location>
        <begin position="1"/>
        <end position="19"/>
    </location>
</feature>
<comment type="caution">
    <text evidence="2">The sequence shown here is derived from an EMBL/GenBank/DDBJ whole genome shotgun (WGS) entry which is preliminary data.</text>
</comment>
<feature type="chain" id="PRO_5032597686" description="Cystatin domain-containing protein" evidence="1">
    <location>
        <begin position="20"/>
        <end position="129"/>
    </location>
</feature>
<evidence type="ECO:0000313" key="3">
    <source>
        <dbReference type="Proteomes" id="UP000623129"/>
    </source>
</evidence>
<dbReference type="EMBL" id="SWLB01000008">
    <property type="protein sequence ID" value="KAF3335990.1"/>
    <property type="molecule type" value="Genomic_DNA"/>
</dbReference>
<keyword evidence="3" id="KW-1185">Reference proteome</keyword>
<evidence type="ECO:0000313" key="2">
    <source>
        <dbReference type="EMBL" id="KAF3335990.1"/>
    </source>
</evidence>